<organism evidence="2 3">
    <name type="scientific">Synaphobranchus kaupii</name>
    <name type="common">Kaup's arrowtooth eel</name>
    <dbReference type="NCBI Taxonomy" id="118154"/>
    <lineage>
        <taxon>Eukaryota</taxon>
        <taxon>Metazoa</taxon>
        <taxon>Chordata</taxon>
        <taxon>Craniata</taxon>
        <taxon>Vertebrata</taxon>
        <taxon>Euteleostomi</taxon>
        <taxon>Actinopterygii</taxon>
        <taxon>Neopterygii</taxon>
        <taxon>Teleostei</taxon>
        <taxon>Anguilliformes</taxon>
        <taxon>Synaphobranchidae</taxon>
        <taxon>Synaphobranchus</taxon>
    </lineage>
</organism>
<reference evidence="2" key="1">
    <citation type="journal article" date="2023" name="Science">
        <title>Genome structures resolve the early diversification of teleost fishes.</title>
        <authorList>
            <person name="Parey E."/>
            <person name="Louis A."/>
            <person name="Montfort J."/>
            <person name="Bouchez O."/>
            <person name="Roques C."/>
            <person name="Iampietro C."/>
            <person name="Lluch J."/>
            <person name="Castinel A."/>
            <person name="Donnadieu C."/>
            <person name="Desvignes T."/>
            <person name="Floi Bucao C."/>
            <person name="Jouanno E."/>
            <person name="Wen M."/>
            <person name="Mejri S."/>
            <person name="Dirks R."/>
            <person name="Jansen H."/>
            <person name="Henkel C."/>
            <person name="Chen W.J."/>
            <person name="Zahm M."/>
            <person name="Cabau C."/>
            <person name="Klopp C."/>
            <person name="Thompson A.W."/>
            <person name="Robinson-Rechavi M."/>
            <person name="Braasch I."/>
            <person name="Lecointre G."/>
            <person name="Bobe J."/>
            <person name="Postlethwait J.H."/>
            <person name="Berthelot C."/>
            <person name="Roest Crollius H."/>
            <person name="Guiguen Y."/>
        </authorList>
    </citation>
    <scope>NUCLEOTIDE SEQUENCE</scope>
    <source>
        <strain evidence="2">WJC10195</strain>
    </source>
</reference>
<protein>
    <submittedName>
        <fullName evidence="2">Uncharacterized protein</fullName>
    </submittedName>
</protein>
<accession>A0A9Q1E913</accession>
<evidence type="ECO:0000313" key="3">
    <source>
        <dbReference type="Proteomes" id="UP001152622"/>
    </source>
</evidence>
<feature type="compositionally biased region" description="Basic and acidic residues" evidence="1">
    <location>
        <begin position="160"/>
        <end position="174"/>
    </location>
</feature>
<comment type="caution">
    <text evidence="2">The sequence shown here is derived from an EMBL/GenBank/DDBJ whole genome shotgun (WGS) entry which is preliminary data.</text>
</comment>
<name>A0A9Q1E913_SYNKA</name>
<evidence type="ECO:0000256" key="1">
    <source>
        <dbReference type="SAM" id="MobiDB-lite"/>
    </source>
</evidence>
<feature type="region of interest" description="Disordered" evidence="1">
    <location>
        <begin position="1"/>
        <end position="44"/>
    </location>
</feature>
<evidence type="ECO:0000313" key="2">
    <source>
        <dbReference type="EMBL" id="KAJ8334402.1"/>
    </source>
</evidence>
<dbReference type="EMBL" id="JAINUF010000021">
    <property type="protein sequence ID" value="KAJ8334402.1"/>
    <property type="molecule type" value="Genomic_DNA"/>
</dbReference>
<proteinExistence type="predicted"/>
<feature type="region of interest" description="Disordered" evidence="1">
    <location>
        <begin position="158"/>
        <end position="179"/>
    </location>
</feature>
<dbReference type="AlphaFoldDB" id="A0A9Q1E913"/>
<gene>
    <name evidence="2" type="ORF">SKAU_G00400410</name>
</gene>
<keyword evidence="3" id="KW-1185">Reference proteome</keyword>
<dbReference type="Proteomes" id="UP001152622">
    <property type="component" value="Chromosome 21"/>
</dbReference>
<sequence length="278" mass="30759">MLRLRLGFPALSNTHAARPSPRQEPNPPHSERAGSAYPLISGSGRLGPSMQRTDLCTCPATPTKNNKPCNRRAPDSGRAPLALRLTPGLLIYTDGLREEDSRCFGRGRSSDKDMGMTRLIPHRGRWQCYSEMSRLTLTRRNLSYAGRAGRGLAESFQRPCGEEARSDRPTKDGLSRPPNECIIRWPLSPHREGYTVTDAHREKGVNARTEARSLDFKRNVNAPHVRAVQIPVPSCTSVSSRQADRLLGTVNVSRLPVKDSVRILLCHGVRAVNNRAGV</sequence>